<keyword evidence="1" id="KW-0472">Membrane</keyword>
<proteinExistence type="predicted"/>
<reference evidence="2 3" key="1">
    <citation type="submission" date="2019-06" db="EMBL/GenBank/DDBJ databases">
        <title>Sequencing the genomes of 1000 actinobacteria strains.</title>
        <authorList>
            <person name="Klenk H.-P."/>
        </authorList>
    </citation>
    <scope>NUCLEOTIDE SEQUENCE [LARGE SCALE GENOMIC DNA]</scope>
    <source>
        <strain evidence="2 3">DSM 18082</strain>
    </source>
</reference>
<keyword evidence="3" id="KW-1185">Reference proteome</keyword>
<dbReference type="Pfam" id="PF07332">
    <property type="entry name" value="Phage_holin_3_6"/>
    <property type="match status" value="1"/>
</dbReference>
<accession>A0A542Z8P0</accession>
<evidence type="ECO:0000256" key="1">
    <source>
        <dbReference type="SAM" id="Phobius"/>
    </source>
</evidence>
<dbReference type="InterPro" id="IPR009937">
    <property type="entry name" value="Phage_holin_3_6"/>
</dbReference>
<dbReference type="AlphaFoldDB" id="A0A542Z8P0"/>
<feature type="transmembrane region" description="Helical" evidence="1">
    <location>
        <begin position="53"/>
        <end position="76"/>
    </location>
</feature>
<comment type="caution">
    <text evidence="2">The sequence shown here is derived from an EMBL/GenBank/DDBJ whole genome shotgun (WGS) entry which is preliminary data.</text>
</comment>
<gene>
    <name evidence="2" type="ORF">FB474_3479</name>
</gene>
<organism evidence="2 3">
    <name type="scientific">Oryzihumus leptocrescens</name>
    <dbReference type="NCBI Taxonomy" id="297536"/>
    <lineage>
        <taxon>Bacteria</taxon>
        <taxon>Bacillati</taxon>
        <taxon>Actinomycetota</taxon>
        <taxon>Actinomycetes</taxon>
        <taxon>Micrococcales</taxon>
        <taxon>Intrasporangiaceae</taxon>
        <taxon>Oryzihumus</taxon>
    </lineage>
</organism>
<dbReference type="EMBL" id="VFOQ01000002">
    <property type="protein sequence ID" value="TQL56718.1"/>
    <property type="molecule type" value="Genomic_DNA"/>
</dbReference>
<dbReference type="RefSeq" id="WP_141790107.1">
    <property type="nucleotide sequence ID" value="NZ_BAAAKX010000008.1"/>
</dbReference>
<keyword evidence="1" id="KW-0812">Transmembrane</keyword>
<evidence type="ECO:0000313" key="3">
    <source>
        <dbReference type="Proteomes" id="UP000319514"/>
    </source>
</evidence>
<feature type="transmembrane region" description="Helical" evidence="1">
    <location>
        <begin position="82"/>
        <end position="103"/>
    </location>
</feature>
<keyword evidence="1" id="KW-1133">Transmembrane helix</keyword>
<protein>
    <submittedName>
        <fullName evidence="2">Putative superfamily III holin-X</fullName>
    </submittedName>
</protein>
<name>A0A542Z8P0_9MICO</name>
<dbReference type="Proteomes" id="UP000319514">
    <property type="component" value="Unassembled WGS sequence"/>
</dbReference>
<sequence length="141" mass="14767">MAETDAIVHDDASVAELLTRLSEQSTRLVRDELELAKVEITSKARHAGVGAGMFGAAGVLAWFGLGALIATAILALSLVLPAWLAALVVTVVVFAAAGVAALLGRRQVQEAAPPMPRETIDSVERDVAEVKEASHHGRHTV</sequence>
<evidence type="ECO:0000313" key="2">
    <source>
        <dbReference type="EMBL" id="TQL56718.1"/>
    </source>
</evidence>
<dbReference type="OrthoDB" id="5148485at2"/>